<evidence type="ECO:0000313" key="2">
    <source>
        <dbReference type="Proteomes" id="UP001595976"/>
    </source>
</evidence>
<dbReference type="EMBL" id="JBHSLI010000002">
    <property type="protein sequence ID" value="MFC5292965.1"/>
    <property type="molecule type" value="Genomic_DNA"/>
</dbReference>
<proteinExistence type="predicted"/>
<comment type="caution">
    <text evidence="1">The sequence shown here is derived from an EMBL/GenBank/DDBJ whole genome shotgun (WGS) entry which is preliminary data.</text>
</comment>
<gene>
    <name evidence="1" type="ORF">ACFPK2_08165</name>
</gene>
<evidence type="ECO:0000313" key="1">
    <source>
        <dbReference type="EMBL" id="MFC5292965.1"/>
    </source>
</evidence>
<sequence length="144" mass="15955">MEANPKSLGDLPKAYQSSTPDMTVAIQARAHIGAVLQFVAPQLPLKSALPRAAAFIGINARRARALWNREARAVLAEEIHALEAARARIAERIITREMHQHANTMELYAARLASVDPEGNRAEIDRLRRMAQRARHFASDEEAA</sequence>
<keyword evidence="2" id="KW-1185">Reference proteome</keyword>
<organism evidence="1 2">
    <name type="scientific">Bosea minatitlanensis</name>
    <dbReference type="NCBI Taxonomy" id="128782"/>
    <lineage>
        <taxon>Bacteria</taxon>
        <taxon>Pseudomonadati</taxon>
        <taxon>Pseudomonadota</taxon>
        <taxon>Alphaproteobacteria</taxon>
        <taxon>Hyphomicrobiales</taxon>
        <taxon>Boseaceae</taxon>
        <taxon>Bosea</taxon>
    </lineage>
</organism>
<accession>A0ABW0F3K6</accession>
<reference evidence="2" key="1">
    <citation type="journal article" date="2019" name="Int. J. Syst. Evol. Microbiol.">
        <title>The Global Catalogue of Microorganisms (GCM) 10K type strain sequencing project: providing services to taxonomists for standard genome sequencing and annotation.</title>
        <authorList>
            <consortium name="The Broad Institute Genomics Platform"/>
            <consortium name="The Broad Institute Genome Sequencing Center for Infectious Disease"/>
            <person name="Wu L."/>
            <person name="Ma J."/>
        </authorList>
    </citation>
    <scope>NUCLEOTIDE SEQUENCE [LARGE SCALE GENOMIC DNA]</scope>
    <source>
        <strain evidence="2">CGMCC 1.15643</strain>
    </source>
</reference>
<dbReference type="RefSeq" id="WP_260348047.1">
    <property type="nucleotide sequence ID" value="NZ_JAOAOS010000002.1"/>
</dbReference>
<name>A0ABW0F3K6_9HYPH</name>
<protein>
    <submittedName>
        <fullName evidence="1">Uncharacterized protein</fullName>
    </submittedName>
</protein>
<dbReference type="Proteomes" id="UP001595976">
    <property type="component" value="Unassembled WGS sequence"/>
</dbReference>